<dbReference type="GeneID" id="54485325"/>
<dbReference type="InterPro" id="IPR032466">
    <property type="entry name" value="Metal_Hydrolase"/>
</dbReference>
<evidence type="ECO:0000313" key="4">
    <source>
        <dbReference type="Proteomes" id="UP000799437"/>
    </source>
</evidence>
<dbReference type="InterPro" id="IPR051781">
    <property type="entry name" value="Metallo-dep_Hydrolase"/>
</dbReference>
<keyword evidence="4" id="KW-1185">Reference proteome</keyword>
<feature type="domain" description="Amidohydrolase-related" evidence="2">
    <location>
        <begin position="211"/>
        <end position="409"/>
    </location>
</feature>
<dbReference type="Pfam" id="PF01979">
    <property type="entry name" value="Amidohydro_1"/>
    <property type="match status" value="1"/>
</dbReference>
<sequence length="413" mass="43816">MQLNRGLTLLASIRLILACGDDPAAGSDVGIAAHRARYSKRSDPATNLTTSSPQVTALDNVRYFNGHGLSAPTTVLISGSSIGLIGTNLGVTPDTHINGTGHVLLPGFFESHAHPGSLEEMKNLTAAGVTTTIGASCQNLTLCAQLRNLPGLTSFITAGLPAVAPGSSNLATPGGVPSVNFINSTAQIPSFMSNNIAAGSELFKLRSQNGGFSQDMQTAIVAEGHKYGRVVMTHATESDSWVRALGSGTDLIHHTITDANISDDQVQQLLGMGVVNVPTLRVHYQGWQAGYYPDANWTMIQSNVRKLYDAGADLLVGTDVHTLTPGALTELWFPFGSSLHEEMELLTEVGLSNADVLRMATKEPARIFGYTDRGQVKTGLRADLLLVEGDPIADIKIINNVRNVWVAGEEYMG</sequence>
<feature type="chain" id="PRO_5025513556" description="Amidohydrolase-related domain-containing protein" evidence="1">
    <location>
        <begin position="19"/>
        <end position="413"/>
    </location>
</feature>
<name>A0A6A6W2M6_9PEZI</name>
<protein>
    <recommendedName>
        <fullName evidence="2">Amidohydrolase-related domain-containing protein</fullName>
    </recommendedName>
</protein>
<evidence type="ECO:0000259" key="2">
    <source>
        <dbReference type="Pfam" id="PF01979"/>
    </source>
</evidence>
<dbReference type="SUPFAM" id="SSF51556">
    <property type="entry name" value="Metallo-dependent hydrolases"/>
    <property type="match status" value="1"/>
</dbReference>
<dbReference type="SUPFAM" id="SSF51338">
    <property type="entry name" value="Composite domain of metallo-dependent hydrolases"/>
    <property type="match status" value="1"/>
</dbReference>
<accession>A0A6A6W2M6</accession>
<evidence type="ECO:0000313" key="3">
    <source>
        <dbReference type="EMBL" id="KAF2756379.1"/>
    </source>
</evidence>
<dbReference type="Gene3D" id="1.20.58.520">
    <property type="entry name" value="Amidohydrolase"/>
    <property type="match status" value="1"/>
</dbReference>
<dbReference type="Gene3D" id="3.40.50.10910">
    <property type="entry name" value="Amidohydrolase"/>
    <property type="match status" value="1"/>
</dbReference>
<dbReference type="PANTHER" id="PTHR43135">
    <property type="entry name" value="ALPHA-D-RIBOSE 1-METHYLPHOSPHONATE 5-TRIPHOSPHATE DIPHOSPHATASE"/>
    <property type="match status" value="1"/>
</dbReference>
<dbReference type="Proteomes" id="UP000799437">
    <property type="component" value="Unassembled WGS sequence"/>
</dbReference>
<feature type="signal peptide" evidence="1">
    <location>
        <begin position="1"/>
        <end position="18"/>
    </location>
</feature>
<dbReference type="InterPro" id="IPR006680">
    <property type="entry name" value="Amidohydro-rel"/>
</dbReference>
<proteinExistence type="predicted"/>
<keyword evidence="1" id="KW-0732">Signal</keyword>
<reference evidence="3" key="1">
    <citation type="journal article" date="2020" name="Stud. Mycol.">
        <title>101 Dothideomycetes genomes: a test case for predicting lifestyles and emergence of pathogens.</title>
        <authorList>
            <person name="Haridas S."/>
            <person name="Albert R."/>
            <person name="Binder M."/>
            <person name="Bloem J."/>
            <person name="Labutti K."/>
            <person name="Salamov A."/>
            <person name="Andreopoulos B."/>
            <person name="Baker S."/>
            <person name="Barry K."/>
            <person name="Bills G."/>
            <person name="Bluhm B."/>
            <person name="Cannon C."/>
            <person name="Castanera R."/>
            <person name="Culley D."/>
            <person name="Daum C."/>
            <person name="Ezra D."/>
            <person name="Gonzalez J."/>
            <person name="Henrissat B."/>
            <person name="Kuo A."/>
            <person name="Liang C."/>
            <person name="Lipzen A."/>
            <person name="Lutzoni F."/>
            <person name="Magnuson J."/>
            <person name="Mondo S."/>
            <person name="Nolan M."/>
            <person name="Ohm R."/>
            <person name="Pangilinan J."/>
            <person name="Park H.-J."/>
            <person name="Ramirez L."/>
            <person name="Alfaro M."/>
            <person name="Sun H."/>
            <person name="Tritt A."/>
            <person name="Yoshinaga Y."/>
            <person name="Zwiers L.-H."/>
            <person name="Turgeon B."/>
            <person name="Goodwin S."/>
            <person name="Spatafora J."/>
            <person name="Crous P."/>
            <person name="Grigoriev I."/>
        </authorList>
    </citation>
    <scope>NUCLEOTIDE SEQUENCE</scope>
    <source>
        <strain evidence="3">CBS 121739</strain>
    </source>
</reference>
<dbReference type="PANTHER" id="PTHR43135:SF3">
    <property type="entry name" value="ALPHA-D-RIBOSE 1-METHYLPHOSPHONATE 5-TRIPHOSPHATE DIPHOSPHATASE"/>
    <property type="match status" value="1"/>
</dbReference>
<dbReference type="OrthoDB" id="194468at2759"/>
<evidence type="ECO:0000256" key="1">
    <source>
        <dbReference type="SAM" id="SignalP"/>
    </source>
</evidence>
<dbReference type="Gene3D" id="2.30.40.10">
    <property type="entry name" value="Urease, subunit C, domain 1"/>
    <property type="match status" value="1"/>
</dbReference>
<gene>
    <name evidence="3" type="ORF">EJ05DRAFT_477544</name>
</gene>
<organism evidence="3 4">
    <name type="scientific">Pseudovirgaria hyperparasitica</name>
    <dbReference type="NCBI Taxonomy" id="470096"/>
    <lineage>
        <taxon>Eukaryota</taxon>
        <taxon>Fungi</taxon>
        <taxon>Dikarya</taxon>
        <taxon>Ascomycota</taxon>
        <taxon>Pezizomycotina</taxon>
        <taxon>Dothideomycetes</taxon>
        <taxon>Dothideomycetes incertae sedis</taxon>
        <taxon>Acrospermales</taxon>
        <taxon>Acrospermaceae</taxon>
        <taxon>Pseudovirgaria</taxon>
    </lineage>
</organism>
<dbReference type="Gene3D" id="3.30.110.90">
    <property type="entry name" value="Amidohydrolase"/>
    <property type="match status" value="1"/>
</dbReference>
<dbReference type="EMBL" id="ML996575">
    <property type="protein sequence ID" value="KAF2756379.1"/>
    <property type="molecule type" value="Genomic_DNA"/>
</dbReference>
<dbReference type="RefSeq" id="XP_033598830.1">
    <property type="nucleotide sequence ID" value="XM_033744271.1"/>
</dbReference>
<dbReference type="GO" id="GO:0016810">
    <property type="term" value="F:hydrolase activity, acting on carbon-nitrogen (but not peptide) bonds"/>
    <property type="evidence" value="ECO:0007669"/>
    <property type="project" value="InterPro"/>
</dbReference>
<dbReference type="AlphaFoldDB" id="A0A6A6W2M6"/>
<dbReference type="InterPro" id="IPR011059">
    <property type="entry name" value="Metal-dep_hydrolase_composite"/>
</dbReference>